<name>A0A1M7JWM8_9BACL</name>
<keyword evidence="6" id="KW-1185">Reference proteome</keyword>
<dbReference type="Pfam" id="PF13378">
    <property type="entry name" value="MR_MLE_C"/>
    <property type="match status" value="1"/>
</dbReference>
<evidence type="ECO:0000313" key="5">
    <source>
        <dbReference type="EMBL" id="SHM57436.1"/>
    </source>
</evidence>
<dbReference type="Proteomes" id="UP000184206">
    <property type="component" value="Unassembled WGS sequence"/>
</dbReference>
<evidence type="ECO:0000256" key="2">
    <source>
        <dbReference type="ARBA" id="ARBA00022723"/>
    </source>
</evidence>
<evidence type="ECO:0000259" key="4">
    <source>
        <dbReference type="SMART" id="SM00922"/>
    </source>
</evidence>
<keyword evidence="3" id="KW-0460">Magnesium</keyword>
<dbReference type="GO" id="GO:0000287">
    <property type="term" value="F:magnesium ion binding"/>
    <property type="evidence" value="ECO:0007669"/>
    <property type="project" value="TreeGrafter"/>
</dbReference>
<dbReference type="CDD" id="cd03316">
    <property type="entry name" value="MR_like"/>
    <property type="match status" value="1"/>
</dbReference>
<dbReference type="InterPro" id="IPR046945">
    <property type="entry name" value="RHMD-like"/>
</dbReference>
<evidence type="ECO:0000313" key="6">
    <source>
        <dbReference type="Proteomes" id="UP000184206"/>
    </source>
</evidence>
<dbReference type="InterPro" id="IPR013341">
    <property type="entry name" value="Mandelate_racemase_N_dom"/>
</dbReference>
<sequence length="373" mass="41799">MKISDVVVKRYWDNQRPDMKHADGYEVITVEVQTDAGISGTGFLSLPVFSHGHIGDVIATLLERNLRNVVLGENPLHTEDVWQRMYSTTWKLGGKGIFRKCIGAIDIALWDIKGKAANLPVSGLFGGHKQHVKTYANVAHQLPPDELAAKAVEYTEQGHTALKIRCGTSAVPIEEADERVRLVREAIGPDIKLMVDVNGSWDAETAIQQLKKWEKYDLYWLEEPVPYEDTAGYARVKQFAGSTYIAGGEQHEGLDEFRHLIERNALDIAQPDAATTGGITDWMKIYNFATMHNIPVAPWNLQQVHIHMAVGLPNVQWIEYFTPDRGFFQNRLFDGPALKEVRKDDGIYFEAPDVTGLGMAMNEAVAEETLLDE</sequence>
<keyword evidence="2" id="KW-0479">Metal-binding</keyword>
<evidence type="ECO:0000256" key="1">
    <source>
        <dbReference type="ARBA" id="ARBA00001946"/>
    </source>
</evidence>
<dbReference type="SUPFAM" id="SSF51604">
    <property type="entry name" value="Enolase C-terminal domain-like"/>
    <property type="match status" value="1"/>
</dbReference>
<dbReference type="GO" id="GO:0016052">
    <property type="term" value="P:carbohydrate catabolic process"/>
    <property type="evidence" value="ECO:0007669"/>
    <property type="project" value="TreeGrafter"/>
</dbReference>
<reference evidence="5 6" key="1">
    <citation type="submission" date="2016-11" db="EMBL/GenBank/DDBJ databases">
        <authorList>
            <person name="Jaros S."/>
            <person name="Januszkiewicz K."/>
            <person name="Wedrychowicz H."/>
        </authorList>
    </citation>
    <scope>NUCLEOTIDE SEQUENCE [LARGE SCALE GENOMIC DNA]</scope>
    <source>
        <strain evidence="5 6">DSM 16010</strain>
    </source>
</reference>
<dbReference type="GO" id="GO:0016836">
    <property type="term" value="F:hydro-lyase activity"/>
    <property type="evidence" value="ECO:0007669"/>
    <property type="project" value="TreeGrafter"/>
</dbReference>
<dbReference type="SUPFAM" id="SSF54826">
    <property type="entry name" value="Enolase N-terminal domain-like"/>
    <property type="match status" value="1"/>
</dbReference>
<comment type="cofactor">
    <cofactor evidence="1">
        <name>Mg(2+)</name>
        <dbReference type="ChEBI" id="CHEBI:18420"/>
    </cofactor>
</comment>
<dbReference type="InterPro" id="IPR036849">
    <property type="entry name" value="Enolase-like_C_sf"/>
</dbReference>
<dbReference type="STRING" id="1123231.SAMN02745189_02404"/>
<dbReference type="PANTHER" id="PTHR13794">
    <property type="entry name" value="ENOLASE SUPERFAMILY, MANDELATE RACEMASE"/>
    <property type="match status" value="1"/>
</dbReference>
<accession>A0A1M7JWM8</accession>
<gene>
    <name evidence="5" type="ORF">SAMN02745189_02404</name>
</gene>
<dbReference type="SMART" id="SM00922">
    <property type="entry name" value="MR_MLE"/>
    <property type="match status" value="1"/>
</dbReference>
<dbReference type="InterPro" id="IPR029065">
    <property type="entry name" value="Enolase_C-like"/>
</dbReference>
<proteinExistence type="predicted"/>
<dbReference type="InterPro" id="IPR013342">
    <property type="entry name" value="Mandelate_racemase_C"/>
</dbReference>
<organism evidence="5 6">
    <name type="scientific">Lacicoccus alkaliphilus DSM 16010</name>
    <dbReference type="NCBI Taxonomy" id="1123231"/>
    <lineage>
        <taxon>Bacteria</taxon>
        <taxon>Bacillati</taxon>
        <taxon>Bacillota</taxon>
        <taxon>Bacilli</taxon>
        <taxon>Bacillales</taxon>
        <taxon>Salinicoccaceae</taxon>
        <taxon>Lacicoccus</taxon>
    </lineage>
</organism>
<dbReference type="SFLD" id="SFLDS00001">
    <property type="entry name" value="Enolase"/>
    <property type="match status" value="1"/>
</dbReference>
<evidence type="ECO:0000256" key="3">
    <source>
        <dbReference type="ARBA" id="ARBA00022842"/>
    </source>
</evidence>
<dbReference type="Pfam" id="PF02746">
    <property type="entry name" value="MR_MLE_N"/>
    <property type="match status" value="1"/>
</dbReference>
<dbReference type="RefSeq" id="WP_072710812.1">
    <property type="nucleotide sequence ID" value="NZ_FRCF01000014.1"/>
</dbReference>
<dbReference type="OrthoDB" id="9775391at2"/>
<dbReference type="InterPro" id="IPR029017">
    <property type="entry name" value="Enolase-like_N"/>
</dbReference>
<dbReference type="Gene3D" id="3.20.20.120">
    <property type="entry name" value="Enolase-like C-terminal domain"/>
    <property type="match status" value="1"/>
</dbReference>
<dbReference type="AlphaFoldDB" id="A0A1M7JWM8"/>
<dbReference type="PANTHER" id="PTHR13794:SF58">
    <property type="entry name" value="MITOCHONDRIAL ENOLASE SUPERFAMILY MEMBER 1"/>
    <property type="match status" value="1"/>
</dbReference>
<dbReference type="EMBL" id="FRCF01000014">
    <property type="protein sequence ID" value="SHM57436.1"/>
    <property type="molecule type" value="Genomic_DNA"/>
</dbReference>
<feature type="domain" description="Mandelate racemase/muconate lactonizing enzyme C-terminal" evidence="4">
    <location>
        <begin position="144"/>
        <end position="240"/>
    </location>
</feature>
<protein>
    <submittedName>
        <fullName evidence="5">L-alanine-DL-glutamate epimerase</fullName>
    </submittedName>
</protein>
<dbReference type="Gene3D" id="3.30.390.10">
    <property type="entry name" value="Enolase-like, N-terminal domain"/>
    <property type="match status" value="1"/>
</dbReference>